<evidence type="ECO:0000313" key="1">
    <source>
        <dbReference type="EMBL" id="CAG8517538.1"/>
    </source>
</evidence>
<keyword evidence="2" id="KW-1185">Reference proteome</keyword>
<sequence length="73" mass="7937">GVASLQGNNNSSCDIKTVSLGNDQQKTTTNIALPEENLDDSDEIELTKNQNIKLDLIRDLRNSMLIAIPDPIG</sequence>
<evidence type="ECO:0000313" key="2">
    <source>
        <dbReference type="Proteomes" id="UP000789860"/>
    </source>
</evidence>
<gene>
    <name evidence="1" type="ORF">SCALOS_LOCUS3931</name>
</gene>
<dbReference type="EMBL" id="CAJVPM010004814">
    <property type="protein sequence ID" value="CAG8517538.1"/>
    <property type="molecule type" value="Genomic_DNA"/>
</dbReference>
<organism evidence="1 2">
    <name type="scientific">Scutellospora calospora</name>
    <dbReference type="NCBI Taxonomy" id="85575"/>
    <lineage>
        <taxon>Eukaryota</taxon>
        <taxon>Fungi</taxon>
        <taxon>Fungi incertae sedis</taxon>
        <taxon>Mucoromycota</taxon>
        <taxon>Glomeromycotina</taxon>
        <taxon>Glomeromycetes</taxon>
        <taxon>Diversisporales</taxon>
        <taxon>Gigasporaceae</taxon>
        <taxon>Scutellospora</taxon>
    </lineage>
</organism>
<dbReference type="Proteomes" id="UP000789860">
    <property type="component" value="Unassembled WGS sequence"/>
</dbReference>
<name>A0ACA9LCH2_9GLOM</name>
<feature type="non-terminal residue" evidence="1">
    <location>
        <position position="1"/>
    </location>
</feature>
<reference evidence="1" key="1">
    <citation type="submission" date="2021-06" db="EMBL/GenBank/DDBJ databases">
        <authorList>
            <person name="Kallberg Y."/>
            <person name="Tangrot J."/>
            <person name="Rosling A."/>
        </authorList>
    </citation>
    <scope>NUCLEOTIDE SEQUENCE</scope>
    <source>
        <strain evidence="1">AU212A</strain>
    </source>
</reference>
<accession>A0ACA9LCH2</accession>
<protein>
    <submittedName>
        <fullName evidence="1">6775_t:CDS:1</fullName>
    </submittedName>
</protein>
<proteinExistence type="predicted"/>
<comment type="caution">
    <text evidence="1">The sequence shown here is derived from an EMBL/GenBank/DDBJ whole genome shotgun (WGS) entry which is preliminary data.</text>
</comment>